<dbReference type="Proteomes" id="UP001346149">
    <property type="component" value="Unassembled WGS sequence"/>
</dbReference>
<feature type="compositionally biased region" description="Polar residues" evidence="1">
    <location>
        <begin position="116"/>
        <end position="126"/>
    </location>
</feature>
<evidence type="ECO:0000259" key="2">
    <source>
        <dbReference type="PROSITE" id="PS00028"/>
    </source>
</evidence>
<feature type="compositionally biased region" description="Basic and acidic residues" evidence="1">
    <location>
        <begin position="58"/>
        <end position="76"/>
    </location>
</feature>
<dbReference type="InterPro" id="IPR013087">
    <property type="entry name" value="Znf_C2H2_type"/>
</dbReference>
<feature type="compositionally biased region" description="Basic and acidic residues" evidence="1">
    <location>
        <begin position="742"/>
        <end position="752"/>
    </location>
</feature>
<evidence type="ECO:0000313" key="3">
    <source>
        <dbReference type="EMBL" id="KAK4782332.1"/>
    </source>
</evidence>
<dbReference type="AlphaFoldDB" id="A0AAN7LLD9"/>
<name>A0AAN7LLD9_TRANT</name>
<evidence type="ECO:0000256" key="1">
    <source>
        <dbReference type="SAM" id="MobiDB-lite"/>
    </source>
</evidence>
<dbReference type="PANTHER" id="PTHR35746">
    <property type="entry name" value="PENTATRICOPEPTIDE REPEAT (PPR) SUPERFAMILY PROTEIN"/>
    <property type="match status" value="1"/>
</dbReference>
<feature type="domain" description="C2H2-type" evidence="2">
    <location>
        <begin position="24"/>
        <end position="44"/>
    </location>
</feature>
<dbReference type="EMBL" id="JAXQNO010000016">
    <property type="protein sequence ID" value="KAK4782332.1"/>
    <property type="molecule type" value="Genomic_DNA"/>
</dbReference>
<gene>
    <name evidence="3" type="ORF">SAY86_016434</name>
</gene>
<reference evidence="3 4" key="1">
    <citation type="journal article" date="2023" name="Hortic Res">
        <title>Pangenome of water caltrop reveals structural variations and asymmetric subgenome divergence after allopolyploidization.</title>
        <authorList>
            <person name="Zhang X."/>
            <person name="Chen Y."/>
            <person name="Wang L."/>
            <person name="Yuan Y."/>
            <person name="Fang M."/>
            <person name="Shi L."/>
            <person name="Lu R."/>
            <person name="Comes H.P."/>
            <person name="Ma Y."/>
            <person name="Chen Y."/>
            <person name="Huang G."/>
            <person name="Zhou Y."/>
            <person name="Zheng Z."/>
            <person name="Qiu Y."/>
        </authorList>
    </citation>
    <scope>NUCLEOTIDE SEQUENCE [LARGE SCALE GENOMIC DNA]</scope>
    <source>
        <strain evidence="3">F231</strain>
    </source>
</reference>
<sequence>MENHDQSNNSASSGDGGHHQVHHCNKCGWPFPSPHPNARHRRAHRKICGTIEGYKFEEESPHTNASDDEHSDDDYKTASAKALENVDIEKGSGMPVSMLNLLEDEVFADAASNFADSTSSTVTEGASENVLEPDSTIMKVKDDVPGPDTAAEVHQTDNSTNSTKKQEQAVPEAILDEPGSKSDTQDHFSSSEVGGNIDFAEKSTTLAASDVLIDNSVPVKTEPLVSIIEETKKLDEDTAVSDCLSESILQGREVTVVEENMRIDAGVILKLMETSSPITPKDSDIAEDVELLSLADKSTTDVHSSTLKSVENFEMPVSISPVDLELVKETRSSSLDDKNVNTTPKAIPKFVETYNPVSSSEFSVSSQVSLSNDNPLAELDMGRELELSTAGNIVHENDDGEENKRFQVFSVPLNVPMVENSERIVEGFKGHKRMGQFQPDDFVVASKFEDPKDLFELDTKKTKSVDGVLIEGELIAHHENRGTTDFKTLKDDSSVGSRETTYMVNASLNNVLPRINQEFSQNSTGFFSCQNSFASDVYTDNTSVDDRSEVEIAHFVEVGQMKMCMKIEEMLGEGVLQSASGMEKVDISEAHYSKRDTGESSAEILKIPESTKYLYEIQVNSENDPIIVDSTSTHVMQDKEKIDITETEAAEAVDSLPESCESDKKPADKTDTVTVAQERVHVTLENLNEGEMNRKDDAMLLSCEHRVVENDMVTSGTAPLVQAPATIGIGGDNGMGGSKASQLHENETDRPTEPPAGFAFDASVDSRSVNSLDANWGSVSVLSTQSDTFTSGVEDSKAVPSTLNLPKLGSEVNRSSDKSEVFEPPSFMTLVEPGGMDANTTASSNQEQAMWLPSLTNVSTDTPGRKKNEEIIAKVTNWSSNQQLQSPLKSLVEANRVAKPKSPNKMGHNNMLAAAQEEKKSLTVGSILGTEADEKKQVDPREWNSQTKYPWEIKREKRKVKRSYWAQFMCCSSMN</sequence>
<feature type="compositionally biased region" description="Polar residues" evidence="1">
    <location>
        <begin position="1"/>
        <end position="13"/>
    </location>
</feature>
<organism evidence="3 4">
    <name type="scientific">Trapa natans</name>
    <name type="common">Water chestnut</name>
    <dbReference type="NCBI Taxonomy" id="22666"/>
    <lineage>
        <taxon>Eukaryota</taxon>
        <taxon>Viridiplantae</taxon>
        <taxon>Streptophyta</taxon>
        <taxon>Embryophyta</taxon>
        <taxon>Tracheophyta</taxon>
        <taxon>Spermatophyta</taxon>
        <taxon>Magnoliopsida</taxon>
        <taxon>eudicotyledons</taxon>
        <taxon>Gunneridae</taxon>
        <taxon>Pentapetalae</taxon>
        <taxon>rosids</taxon>
        <taxon>malvids</taxon>
        <taxon>Myrtales</taxon>
        <taxon>Lythraceae</taxon>
        <taxon>Trapa</taxon>
    </lineage>
</organism>
<dbReference type="PANTHER" id="PTHR35746:SF1">
    <property type="entry name" value="PENTATRICOPEPTIDE REPEAT (PPR) SUPERFAMILY PROTEIN"/>
    <property type="match status" value="1"/>
</dbReference>
<feature type="region of interest" description="Disordered" evidence="1">
    <location>
        <begin position="1"/>
        <end position="21"/>
    </location>
</feature>
<feature type="region of interest" description="Disordered" evidence="1">
    <location>
        <begin position="650"/>
        <end position="671"/>
    </location>
</feature>
<feature type="region of interest" description="Disordered" evidence="1">
    <location>
        <begin position="176"/>
        <end position="195"/>
    </location>
</feature>
<feature type="compositionally biased region" description="Basic and acidic residues" evidence="1">
    <location>
        <begin position="661"/>
        <end position="671"/>
    </location>
</feature>
<dbReference type="PROSITE" id="PS00028">
    <property type="entry name" value="ZINC_FINGER_C2H2_1"/>
    <property type="match status" value="1"/>
</dbReference>
<evidence type="ECO:0000313" key="4">
    <source>
        <dbReference type="Proteomes" id="UP001346149"/>
    </source>
</evidence>
<feature type="region of interest" description="Disordered" evidence="1">
    <location>
        <begin position="116"/>
        <end position="170"/>
    </location>
</feature>
<feature type="region of interest" description="Disordered" evidence="1">
    <location>
        <begin position="733"/>
        <end position="752"/>
    </location>
</feature>
<comment type="caution">
    <text evidence="3">The sequence shown here is derived from an EMBL/GenBank/DDBJ whole genome shotgun (WGS) entry which is preliminary data.</text>
</comment>
<feature type="region of interest" description="Disordered" evidence="1">
    <location>
        <begin position="58"/>
        <end position="78"/>
    </location>
</feature>
<protein>
    <recommendedName>
        <fullName evidence="2">C2H2-type domain-containing protein</fullName>
    </recommendedName>
</protein>
<keyword evidence="4" id="KW-1185">Reference proteome</keyword>
<proteinExistence type="predicted"/>
<accession>A0AAN7LLD9</accession>